<evidence type="ECO:0000256" key="10">
    <source>
        <dbReference type="SAM" id="MobiDB-lite"/>
    </source>
</evidence>
<dbReference type="EMBL" id="BAABHO010000035">
    <property type="protein sequence ID" value="GAA4799152.1"/>
    <property type="molecule type" value="Genomic_DNA"/>
</dbReference>
<keyword evidence="8 9" id="KW-0472">Membrane</keyword>
<keyword evidence="6 9" id="KW-1133">Transmembrane helix</keyword>
<keyword evidence="4 9" id="KW-0812">Transmembrane</keyword>
<dbReference type="Pfam" id="PF00584">
    <property type="entry name" value="SecE"/>
    <property type="match status" value="1"/>
</dbReference>
<evidence type="ECO:0000256" key="6">
    <source>
        <dbReference type="ARBA" id="ARBA00022989"/>
    </source>
</evidence>
<comment type="subcellular location">
    <subcellularLocation>
        <location evidence="9">Cell membrane</location>
        <topology evidence="9">Single-pass membrane protein</topology>
    </subcellularLocation>
    <subcellularLocation>
        <location evidence="1">Membrane</location>
    </subcellularLocation>
</comment>
<evidence type="ECO:0000313" key="12">
    <source>
        <dbReference type="Proteomes" id="UP001500928"/>
    </source>
</evidence>
<keyword evidence="5 9" id="KW-0653">Protein transport</keyword>
<evidence type="ECO:0000256" key="5">
    <source>
        <dbReference type="ARBA" id="ARBA00022927"/>
    </source>
</evidence>
<keyword evidence="2 9" id="KW-0813">Transport</keyword>
<dbReference type="NCBIfam" id="TIGR00964">
    <property type="entry name" value="secE_bact"/>
    <property type="match status" value="1"/>
</dbReference>
<dbReference type="InterPro" id="IPR038379">
    <property type="entry name" value="SecE_sf"/>
</dbReference>
<reference evidence="12" key="1">
    <citation type="journal article" date="2019" name="Int. J. Syst. Evol. Microbiol.">
        <title>The Global Catalogue of Microorganisms (GCM) 10K type strain sequencing project: providing services to taxonomists for standard genome sequencing and annotation.</title>
        <authorList>
            <consortium name="The Broad Institute Genomics Platform"/>
            <consortium name="The Broad Institute Genome Sequencing Center for Infectious Disease"/>
            <person name="Wu L."/>
            <person name="Ma J."/>
        </authorList>
    </citation>
    <scope>NUCLEOTIDE SEQUENCE [LARGE SCALE GENOMIC DNA]</scope>
    <source>
        <strain evidence="12">JCM 17979</strain>
    </source>
</reference>
<feature type="region of interest" description="Disordered" evidence="10">
    <location>
        <begin position="1"/>
        <end position="57"/>
    </location>
</feature>
<dbReference type="PROSITE" id="PS01067">
    <property type="entry name" value="SECE_SEC61G"/>
    <property type="match status" value="1"/>
</dbReference>
<evidence type="ECO:0000256" key="2">
    <source>
        <dbReference type="ARBA" id="ARBA00022448"/>
    </source>
</evidence>
<evidence type="ECO:0000256" key="9">
    <source>
        <dbReference type="HAMAP-Rule" id="MF_00422"/>
    </source>
</evidence>
<accession>A0ABP9BTQ6</accession>
<gene>
    <name evidence="9" type="primary">secE</name>
    <name evidence="11" type="ORF">GCM10023200_40010</name>
</gene>
<dbReference type="PANTHER" id="PTHR33910:SF1">
    <property type="entry name" value="PROTEIN TRANSLOCASE SUBUNIT SECE"/>
    <property type="match status" value="1"/>
</dbReference>
<dbReference type="Proteomes" id="UP001500928">
    <property type="component" value="Unassembled WGS sequence"/>
</dbReference>
<feature type="transmembrane region" description="Helical" evidence="9">
    <location>
        <begin position="86"/>
        <end position="111"/>
    </location>
</feature>
<keyword evidence="12" id="KW-1185">Reference proteome</keyword>
<evidence type="ECO:0000256" key="3">
    <source>
        <dbReference type="ARBA" id="ARBA00022475"/>
    </source>
</evidence>
<dbReference type="HAMAP" id="MF_00422">
    <property type="entry name" value="SecE"/>
    <property type="match status" value="1"/>
</dbReference>
<evidence type="ECO:0000256" key="8">
    <source>
        <dbReference type="ARBA" id="ARBA00023136"/>
    </source>
</evidence>
<proteinExistence type="inferred from homology"/>
<dbReference type="InterPro" id="IPR001901">
    <property type="entry name" value="Translocase_SecE/Sec61-g"/>
</dbReference>
<comment type="caution">
    <text evidence="11">The sequence shown here is derived from an EMBL/GenBank/DDBJ whole genome shotgun (WGS) entry which is preliminary data.</text>
</comment>
<comment type="subunit">
    <text evidence="9">Component of the Sec protein translocase complex. Heterotrimer consisting of SecY, SecE and SecG subunits. The heterotrimers can form oligomers, although 1 heterotrimer is thought to be able to translocate proteins. Interacts with the ribosome. Interacts with SecDF, and other proteins may be involved. Interacts with SecA.</text>
</comment>
<feature type="compositionally biased region" description="Low complexity" evidence="10">
    <location>
        <begin position="29"/>
        <end position="47"/>
    </location>
</feature>
<evidence type="ECO:0000256" key="7">
    <source>
        <dbReference type="ARBA" id="ARBA00023010"/>
    </source>
</evidence>
<name>A0ABP9BTQ6_9PSEU</name>
<comment type="similarity">
    <text evidence="9">Belongs to the SecE/SEC61-gamma family.</text>
</comment>
<evidence type="ECO:0000256" key="4">
    <source>
        <dbReference type="ARBA" id="ARBA00022692"/>
    </source>
</evidence>
<evidence type="ECO:0000256" key="1">
    <source>
        <dbReference type="ARBA" id="ARBA00004370"/>
    </source>
</evidence>
<dbReference type="Gene3D" id="1.20.5.1030">
    <property type="entry name" value="Preprotein translocase secy subunit"/>
    <property type="match status" value="1"/>
</dbReference>
<protein>
    <recommendedName>
        <fullName evidence="9">Protein translocase subunit SecE</fullName>
    </recommendedName>
</protein>
<keyword evidence="7 9" id="KW-0811">Translocation</keyword>
<comment type="function">
    <text evidence="9">Essential subunit of the Sec protein translocation channel SecYEG. Clamps together the 2 halves of SecY. May contact the channel plug during translocation.</text>
</comment>
<organism evidence="11 12">
    <name type="scientific">Actinomycetospora chlora</name>
    <dbReference type="NCBI Taxonomy" id="663608"/>
    <lineage>
        <taxon>Bacteria</taxon>
        <taxon>Bacillati</taxon>
        <taxon>Actinomycetota</taxon>
        <taxon>Actinomycetes</taxon>
        <taxon>Pseudonocardiales</taxon>
        <taxon>Pseudonocardiaceae</taxon>
        <taxon>Actinomycetospora</taxon>
    </lineage>
</organism>
<keyword evidence="3 9" id="KW-1003">Cell membrane</keyword>
<evidence type="ECO:0000313" key="11">
    <source>
        <dbReference type="EMBL" id="GAA4799152.1"/>
    </source>
</evidence>
<dbReference type="PANTHER" id="PTHR33910">
    <property type="entry name" value="PROTEIN TRANSLOCASE SUBUNIT SECE"/>
    <property type="match status" value="1"/>
</dbReference>
<sequence>MSDDDDARPVTAAGRRRRAGAAGNGTGGSDDTATGRGATAGKATATPTRDRDRTPSEGSVFARLRRFLREVVAELRKVHWPTRRQIVVYTFVVLVFVAFMVALVAALDWAFAKAVFALFG</sequence>
<dbReference type="InterPro" id="IPR005807">
    <property type="entry name" value="SecE_bac"/>
</dbReference>